<evidence type="ECO:0000256" key="2">
    <source>
        <dbReference type="SAM" id="Phobius"/>
    </source>
</evidence>
<sequence>MEAPTGQVPPGLLGLRPPADLAEAPVARAPVPPASRPKAAPKAAEQPPERPAYPVISSGWDSEDEESRGKTSDLMTAVKALAVLSLFIVAVALLIR</sequence>
<feature type="transmembrane region" description="Helical" evidence="2">
    <location>
        <begin position="74"/>
        <end position="95"/>
    </location>
</feature>
<dbReference type="STRING" id="1123062.SAMN02745775_101396"/>
<keyword evidence="2" id="KW-0812">Transmembrane</keyword>
<protein>
    <submittedName>
        <fullName evidence="3">Uncharacterized protein</fullName>
    </submittedName>
</protein>
<proteinExistence type="predicted"/>
<gene>
    <name evidence="3" type="ORF">SAMN02745775_101396</name>
</gene>
<accession>A0A1I3XLE8</accession>
<evidence type="ECO:0000313" key="3">
    <source>
        <dbReference type="EMBL" id="SFK19871.1"/>
    </source>
</evidence>
<name>A0A1I3XLE8_9PROT</name>
<feature type="compositionally biased region" description="Low complexity" evidence="1">
    <location>
        <begin position="36"/>
        <end position="46"/>
    </location>
</feature>
<keyword evidence="2" id="KW-0472">Membrane</keyword>
<keyword evidence="4" id="KW-1185">Reference proteome</keyword>
<evidence type="ECO:0000313" key="4">
    <source>
        <dbReference type="Proteomes" id="UP000199473"/>
    </source>
</evidence>
<dbReference type="Proteomes" id="UP000199473">
    <property type="component" value="Unassembled WGS sequence"/>
</dbReference>
<organism evidence="3 4">
    <name type="scientific">Falsiroseomonas stagni DSM 19981</name>
    <dbReference type="NCBI Taxonomy" id="1123062"/>
    <lineage>
        <taxon>Bacteria</taxon>
        <taxon>Pseudomonadati</taxon>
        <taxon>Pseudomonadota</taxon>
        <taxon>Alphaproteobacteria</taxon>
        <taxon>Acetobacterales</taxon>
        <taxon>Roseomonadaceae</taxon>
        <taxon>Falsiroseomonas</taxon>
    </lineage>
</organism>
<dbReference type="EMBL" id="FOSQ01000001">
    <property type="protein sequence ID" value="SFK19871.1"/>
    <property type="molecule type" value="Genomic_DNA"/>
</dbReference>
<reference evidence="3 4" key="1">
    <citation type="submission" date="2016-10" db="EMBL/GenBank/DDBJ databases">
        <authorList>
            <person name="de Groot N.N."/>
        </authorList>
    </citation>
    <scope>NUCLEOTIDE SEQUENCE [LARGE SCALE GENOMIC DNA]</scope>
    <source>
        <strain evidence="3 4">DSM 19981</strain>
    </source>
</reference>
<evidence type="ECO:0000256" key="1">
    <source>
        <dbReference type="SAM" id="MobiDB-lite"/>
    </source>
</evidence>
<feature type="region of interest" description="Disordered" evidence="1">
    <location>
        <begin position="1"/>
        <end position="71"/>
    </location>
</feature>
<keyword evidence="2" id="KW-1133">Transmembrane helix</keyword>
<dbReference type="AlphaFoldDB" id="A0A1I3XLE8"/>